<accession>A0A564ZG36</accession>
<keyword evidence="3" id="KW-1185">Reference proteome</keyword>
<evidence type="ECO:0000256" key="1">
    <source>
        <dbReference type="SAM" id="MobiDB-lite"/>
    </source>
</evidence>
<dbReference type="EMBL" id="CABIJS010000719">
    <property type="protein sequence ID" value="VUZ57808.1"/>
    <property type="molecule type" value="Genomic_DNA"/>
</dbReference>
<gene>
    <name evidence="2" type="ORF">WMSIL1_LOCUS14925</name>
</gene>
<feature type="compositionally biased region" description="Polar residues" evidence="1">
    <location>
        <begin position="54"/>
        <end position="65"/>
    </location>
</feature>
<sequence length="74" mass="8085">PVSTKVLLTANLIQTASHDTNLHLPVRNSVKVANFTPTMDFSIPQVVPARPVPESTTPIQQSVLKSSLRDHQTN</sequence>
<dbReference type="Proteomes" id="UP000321570">
    <property type="component" value="Unassembled WGS sequence"/>
</dbReference>
<reference evidence="2 3" key="1">
    <citation type="submission" date="2019-07" db="EMBL/GenBank/DDBJ databases">
        <authorList>
            <person name="Jastrzebski P J."/>
            <person name="Paukszto L."/>
            <person name="Jastrzebski P J."/>
        </authorList>
    </citation>
    <scope>NUCLEOTIDE SEQUENCE [LARGE SCALE GENOMIC DNA]</scope>
    <source>
        <strain evidence="2 3">WMS-il1</strain>
    </source>
</reference>
<evidence type="ECO:0000313" key="2">
    <source>
        <dbReference type="EMBL" id="VUZ57808.1"/>
    </source>
</evidence>
<evidence type="ECO:0000313" key="3">
    <source>
        <dbReference type="Proteomes" id="UP000321570"/>
    </source>
</evidence>
<organism evidence="2 3">
    <name type="scientific">Hymenolepis diminuta</name>
    <name type="common">Rat tapeworm</name>
    <dbReference type="NCBI Taxonomy" id="6216"/>
    <lineage>
        <taxon>Eukaryota</taxon>
        <taxon>Metazoa</taxon>
        <taxon>Spiralia</taxon>
        <taxon>Lophotrochozoa</taxon>
        <taxon>Platyhelminthes</taxon>
        <taxon>Cestoda</taxon>
        <taxon>Eucestoda</taxon>
        <taxon>Cyclophyllidea</taxon>
        <taxon>Hymenolepididae</taxon>
        <taxon>Hymenolepis</taxon>
    </lineage>
</organism>
<protein>
    <submittedName>
        <fullName evidence="2">Uncharacterized protein</fullName>
    </submittedName>
</protein>
<feature type="non-terminal residue" evidence="2">
    <location>
        <position position="1"/>
    </location>
</feature>
<proteinExistence type="predicted"/>
<name>A0A564ZG36_HYMDI</name>
<feature type="region of interest" description="Disordered" evidence="1">
    <location>
        <begin position="52"/>
        <end position="74"/>
    </location>
</feature>
<dbReference type="AlphaFoldDB" id="A0A564ZG36"/>